<comment type="similarity">
    <text evidence="2">Belongs to the EccD/Snm4 family.</text>
</comment>
<feature type="transmembrane region" description="Helical" evidence="7">
    <location>
        <begin position="447"/>
        <end position="473"/>
    </location>
</feature>
<proteinExistence type="inferred from homology"/>
<sequence length="478" mass="48080">MTSLAAHEPMSQGALAAAGARLPALCHVTIVGPHKRADLALPSDIPLPHVMPGLLRALGEVDGEHAAAPGWILQRLGGTPFDLGQSLGALGVLDGEVLYLRPREFVLPPAMFDDVADVVATGVKEGRNAWSGRHTRLLGTGASCALLVAGVPALVLSGTALGVVAVVAGVLALLLLLAAASLSRALGHSGAGAALGYAALPYGFLAGLLAPAGPAGLAGLGAPHLLAGFACVAFVAAVGGAAVADGVPAFLGTAIASVTGTVCAAIVMVFDAPAAGVAAVAASLLLACSPIVPSLAFRLARMPLPSMPTTAEELRADNERVDSASILERTGQAQRYATGIVAGIGLAVLAAQPLLVLDEGWIAPVMSLALSLSLVLRTRVFHGVAQRLWLTVPALAGLVLLTLTLSTRVGGVWSVALVIGLMWAAAIPAGLGLWLPTGRPSPFWGRAGDIVDVMLTAGLFPLALGVLEVYAWIRGLSG</sequence>
<dbReference type="NCBIfam" id="TIGR03920">
    <property type="entry name" value="T7SS_EccD"/>
    <property type="match status" value="1"/>
</dbReference>
<feature type="transmembrane region" description="Helical" evidence="7">
    <location>
        <begin position="388"/>
        <end position="406"/>
    </location>
</feature>
<feature type="transmembrane region" description="Helical" evidence="7">
    <location>
        <begin position="137"/>
        <end position="155"/>
    </location>
</feature>
<evidence type="ECO:0000256" key="6">
    <source>
        <dbReference type="ARBA" id="ARBA00023136"/>
    </source>
</evidence>
<comment type="subcellular location">
    <subcellularLocation>
        <location evidence="1">Cell membrane</location>
        <topology evidence="1">Multi-pass membrane protein</topology>
    </subcellularLocation>
</comment>
<feature type="transmembrane region" description="Helical" evidence="7">
    <location>
        <begin position="225"/>
        <end position="243"/>
    </location>
</feature>
<evidence type="ECO:0000259" key="8">
    <source>
        <dbReference type="Pfam" id="PF19053"/>
    </source>
</evidence>
<evidence type="ECO:0000256" key="7">
    <source>
        <dbReference type="SAM" id="Phobius"/>
    </source>
</evidence>
<dbReference type="Pfam" id="PF08817">
    <property type="entry name" value="YukD"/>
    <property type="match status" value="1"/>
</dbReference>
<feature type="transmembrane region" description="Helical" evidence="7">
    <location>
        <begin position="194"/>
        <end position="213"/>
    </location>
</feature>
<feature type="transmembrane region" description="Helical" evidence="7">
    <location>
        <begin position="161"/>
        <end position="182"/>
    </location>
</feature>
<dbReference type="Pfam" id="PF19053">
    <property type="entry name" value="EccD"/>
    <property type="match status" value="1"/>
</dbReference>
<reference evidence="9 10" key="1">
    <citation type="submission" date="2024-10" db="EMBL/GenBank/DDBJ databases">
        <title>The Natural Products Discovery Center: Release of the First 8490 Sequenced Strains for Exploring Actinobacteria Biosynthetic Diversity.</title>
        <authorList>
            <person name="Kalkreuter E."/>
            <person name="Kautsar S.A."/>
            <person name="Yang D."/>
            <person name="Bader C.D."/>
            <person name="Teijaro C.N."/>
            <person name="Fluegel L."/>
            <person name="Davis C.M."/>
            <person name="Simpson J.R."/>
            <person name="Lauterbach L."/>
            <person name="Steele A.D."/>
            <person name="Gui C."/>
            <person name="Meng S."/>
            <person name="Li G."/>
            <person name="Viehrig K."/>
            <person name="Ye F."/>
            <person name="Su P."/>
            <person name="Kiefer A.F."/>
            <person name="Nichols A."/>
            <person name="Cepeda A.J."/>
            <person name="Yan W."/>
            <person name="Fan B."/>
            <person name="Jiang Y."/>
            <person name="Adhikari A."/>
            <person name="Zheng C.-J."/>
            <person name="Schuster L."/>
            <person name="Cowan T.M."/>
            <person name="Smanski M.J."/>
            <person name="Chevrette M.G."/>
            <person name="De Carvalho L.P.S."/>
            <person name="Shen B."/>
        </authorList>
    </citation>
    <scope>NUCLEOTIDE SEQUENCE [LARGE SCALE GENOMIC DNA]</scope>
    <source>
        <strain evidence="9 10">NPDC002173</strain>
    </source>
</reference>
<accession>A0ABW6SHD6</accession>
<dbReference type="InterPro" id="IPR024962">
    <property type="entry name" value="YukD-like"/>
</dbReference>
<evidence type="ECO:0000256" key="5">
    <source>
        <dbReference type="ARBA" id="ARBA00022989"/>
    </source>
</evidence>
<feature type="transmembrane region" description="Helical" evidence="7">
    <location>
        <begin position="276"/>
        <end position="297"/>
    </location>
</feature>
<feature type="domain" description="EccD-like transmembrane" evidence="8">
    <location>
        <begin position="135"/>
        <end position="476"/>
    </location>
</feature>
<gene>
    <name evidence="9" type="primary">eccD</name>
    <name evidence="9" type="ORF">ACFYXI_01560</name>
</gene>
<feature type="transmembrane region" description="Helical" evidence="7">
    <location>
        <begin position="412"/>
        <end position="435"/>
    </location>
</feature>
<dbReference type="InterPro" id="IPR006707">
    <property type="entry name" value="T7SS_EccD"/>
</dbReference>
<evidence type="ECO:0000256" key="4">
    <source>
        <dbReference type="ARBA" id="ARBA00022692"/>
    </source>
</evidence>
<evidence type="ECO:0000313" key="10">
    <source>
        <dbReference type="Proteomes" id="UP001602013"/>
    </source>
</evidence>
<organism evidence="9 10">
    <name type="scientific">Microtetraspora malaysiensis</name>
    <dbReference type="NCBI Taxonomy" id="161358"/>
    <lineage>
        <taxon>Bacteria</taxon>
        <taxon>Bacillati</taxon>
        <taxon>Actinomycetota</taxon>
        <taxon>Actinomycetes</taxon>
        <taxon>Streptosporangiales</taxon>
        <taxon>Streptosporangiaceae</taxon>
        <taxon>Microtetraspora</taxon>
    </lineage>
</organism>
<evidence type="ECO:0000313" key="9">
    <source>
        <dbReference type="EMBL" id="MFF3664251.1"/>
    </source>
</evidence>
<dbReference type="RefSeq" id="WP_387408324.1">
    <property type="nucleotide sequence ID" value="NZ_CP191998.1"/>
</dbReference>
<keyword evidence="5 7" id="KW-1133">Transmembrane helix</keyword>
<comment type="caution">
    <text evidence="9">The sequence shown here is derived from an EMBL/GenBank/DDBJ whole genome shotgun (WGS) entry which is preliminary data.</text>
</comment>
<keyword evidence="10" id="KW-1185">Reference proteome</keyword>
<name>A0ABW6SHD6_9ACTN</name>
<dbReference type="Proteomes" id="UP001602013">
    <property type="component" value="Unassembled WGS sequence"/>
</dbReference>
<dbReference type="Gene3D" id="3.10.20.90">
    <property type="entry name" value="Phosphatidylinositol 3-kinase Catalytic Subunit, Chain A, domain 1"/>
    <property type="match status" value="1"/>
</dbReference>
<dbReference type="InterPro" id="IPR044049">
    <property type="entry name" value="EccD_transm"/>
</dbReference>
<keyword evidence="4 7" id="KW-0812">Transmembrane</keyword>
<dbReference type="EMBL" id="JBIASD010000001">
    <property type="protein sequence ID" value="MFF3664251.1"/>
    <property type="molecule type" value="Genomic_DNA"/>
</dbReference>
<keyword evidence="6 7" id="KW-0472">Membrane</keyword>
<feature type="transmembrane region" description="Helical" evidence="7">
    <location>
        <begin position="250"/>
        <end position="270"/>
    </location>
</feature>
<evidence type="ECO:0000256" key="3">
    <source>
        <dbReference type="ARBA" id="ARBA00022475"/>
    </source>
</evidence>
<feature type="transmembrane region" description="Helical" evidence="7">
    <location>
        <begin position="336"/>
        <end position="355"/>
    </location>
</feature>
<dbReference type="PIRSF" id="PIRSF017804">
    <property type="entry name" value="Secretion_EccD1"/>
    <property type="match status" value="1"/>
</dbReference>
<protein>
    <submittedName>
        <fullName evidence="9">Type VII secretion integral membrane protein EccD</fullName>
    </submittedName>
</protein>
<keyword evidence="3" id="KW-1003">Cell membrane</keyword>
<evidence type="ECO:0000256" key="1">
    <source>
        <dbReference type="ARBA" id="ARBA00004651"/>
    </source>
</evidence>
<evidence type="ECO:0000256" key="2">
    <source>
        <dbReference type="ARBA" id="ARBA00006162"/>
    </source>
</evidence>